<keyword evidence="3" id="KW-1185">Reference proteome</keyword>
<evidence type="ECO:0000256" key="1">
    <source>
        <dbReference type="SAM" id="Phobius"/>
    </source>
</evidence>
<dbReference type="AlphaFoldDB" id="A0A7J0DUZ2"/>
<sequence>MNRQLAIIRDKVVMEVGSNQTALDMLHQWVFVLRSPGLSMLLLASTPKSYLLLLLPVWLLLLLWVP</sequence>
<comment type="caution">
    <text evidence="2">The sequence shown here is derived from an EMBL/GenBank/DDBJ whole genome shotgun (WGS) entry which is preliminary data.</text>
</comment>
<keyword evidence="1" id="KW-0472">Membrane</keyword>
<dbReference type="Proteomes" id="UP000585474">
    <property type="component" value="Unassembled WGS sequence"/>
</dbReference>
<evidence type="ECO:0000313" key="3">
    <source>
        <dbReference type="Proteomes" id="UP000585474"/>
    </source>
</evidence>
<keyword evidence="1" id="KW-0812">Transmembrane</keyword>
<name>A0A7J0DUZ2_9ERIC</name>
<keyword evidence="1" id="KW-1133">Transmembrane helix</keyword>
<organism evidence="2 3">
    <name type="scientific">Actinidia rufa</name>
    <dbReference type="NCBI Taxonomy" id="165716"/>
    <lineage>
        <taxon>Eukaryota</taxon>
        <taxon>Viridiplantae</taxon>
        <taxon>Streptophyta</taxon>
        <taxon>Embryophyta</taxon>
        <taxon>Tracheophyta</taxon>
        <taxon>Spermatophyta</taxon>
        <taxon>Magnoliopsida</taxon>
        <taxon>eudicotyledons</taxon>
        <taxon>Gunneridae</taxon>
        <taxon>Pentapetalae</taxon>
        <taxon>asterids</taxon>
        <taxon>Ericales</taxon>
        <taxon>Actinidiaceae</taxon>
        <taxon>Actinidia</taxon>
    </lineage>
</organism>
<dbReference type="EMBL" id="BJWL01000407">
    <property type="protein sequence ID" value="GFS42891.1"/>
    <property type="molecule type" value="Genomic_DNA"/>
</dbReference>
<proteinExistence type="predicted"/>
<gene>
    <name evidence="2" type="ORF">Acr_00g0082350</name>
</gene>
<accession>A0A7J0DUZ2</accession>
<evidence type="ECO:0000313" key="2">
    <source>
        <dbReference type="EMBL" id="GFS42891.1"/>
    </source>
</evidence>
<feature type="transmembrane region" description="Helical" evidence="1">
    <location>
        <begin position="49"/>
        <end position="65"/>
    </location>
</feature>
<reference evidence="3" key="1">
    <citation type="submission" date="2019-07" db="EMBL/GenBank/DDBJ databases">
        <title>De Novo Assembly of kiwifruit Actinidia rufa.</title>
        <authorList>
            <person name="Sugita-Konishi S."/>
            <person name="Sato K."/>
            <person name="Mori E."/>
            <person name="Abe Y."/>
            <person name="Kisaki G."/>
            <person name="Hamano K."/>
            <person name="Suezawa K."/>
            <person name="Otani M."/>
            <person name="Fukuda T."/>
            <person name="Manabe T."/>
            <person name="Gomi K."/>
            <person name="Tabuchi M."/>
            <person name="Akimitsu K."/>
            <person name="Kataoka I."/>
        </authorList>
    </citation>
    <scope>NUCLEOTIDE SEQUENCE [LARGE SCALE GENOMIC DNA]</scope>
    <source>
        <strain evidence="3">cv. Fuchu</strain>
    </source>
</reference>
<protein>
    <submittedName>
        <fullName evidence="2">Uncharacterized protein</fullName>
    </submittedName>
</protein>